<organism evidence="5 6">
    <name type="scientific">Pseudokineococcus basanitobsidens</name>
    <dbReference type="NCBI Taxonomy" id="1926649"/>
    <lineage>
        <taxon>Bacteria</taxon>
        <taxon>Bacillati</taxon>
        <taxon>Actinomycetota</taxon>
        <taxon>Actinomycetes</taxon>
        <taxon>Kineosporiales</taxon>
        <taxon>Kineosporiaceae</taxon>
        <taxon>Pseudokineococcus</taxon>
    </lineage>
</organism>
<proteinExistence type="predicted"/>
<reference evidence="5 6" key="1">
    <citation type="journal article" date="2017" name="Int. J. Syst. Evol. Microbiol.">
        <title>Pseudokineococcus basanitobsidens sp. nov., isolated from volcanic rock.</title>
        <authorList>
            <person name="Lee D.W."/>
            <person name="Park M.Y."/>
            <person name="Kim J.J."/>
            <person name="Kim B.S."/>
        </authorList>
    </citation>
    <scope>NUCLEOTIDE SEQUENCE [LARGE SCALE GENOMIC DNA]</scope>
    <source>
        <strain evidence="5 6">DSM 103726</strain>
    </source>
</reference>
<keyword evidence="6" id="KW-1185">Reference proteome</keyword>
<gene>
    <name evidence="5" type="ORF">WDZ17_11585</name>
</gene>
<dbReference type="PANTHER" id="PTHR36925:SF1">
    <property type="entry name" value="COBALT-PRECORRIN-6A REDUCTASE"/>
    <property type="match status" value="1"/>
</dbReference>
<comment type="pathway">
    <text evidence="1">Cofactor biosynthesis; adenosylcobalamin biosynthesis.</text>
</comment>
<dbReference type="GO" id="GO:0016491">
    <property type="term" value="F:oxidoreductase activity"/>
    <property type="evidence" value="ECO:0007669"/>
    <property type="project" value="UniProtKB-KW"/>
</dbReference>
<dbReference type="EC" id="1.3.1.106" evidence="5"/>
<dbReference type="PROSITE" id="PS51014">
    <property type="entry name" value="COBK_CBIJ"/>
    <property type="match status" value="1"/>
</dbReference>
<dbReference type="Pfam" id="PF02571">
    <property type="entry name" value="CbiJ"/>
    <property type="match status" value="1"/>
</dbReference>
<keyword evidence="2" id="KW-0169">Cobalamin biosynthesis</keyword>
<dbReference type="Proteomes" id="UP001387100">
    <property type="component" value="Unassembled WGS sequence"/>
</dbReference>
<evidence type="ECO:0000313" key="6">
    <source>
        <dbReference type="Proteomes" id="UP001387100"/>
    </source>
</evidence>
<evidence type="ECO:0000256" key="1">
    <source>
        <dbReference type="ARBA" id="ARBA00004953"/>
    </source>
</evidence>
<feature type="compositionally biased region" description="Low complexity" evidence="4">
    <location>
        <begin position="240"/>
        <end position="251"/>
    </location>
</feature>
<dbReference type="RefSeq" id="WP_339575319.1">
    <property type="nucleotide sequence ID" value="NZ_JBBIAA010000013.1"/>
</dbReference>
<evidence type="ECO:0000313" key="5">
    <source>
        <dbReference type="EMBL" id="MEJ5945934.1"/>
    </source>
</evidence>
<dbReference type="EMBL" id="JBBIAA010000013">
    <property type="protein sequence ID" value="MEJ5945934.1"/>
    <property type="molecule type" value="Genomic_DNA"/>
</dbReference>
<protein>
    <submittedName>
        <fullName evidence="5">Precorrin-6A/cobalt-precorrin-6A reductase</fullName>
        <ecNumber evidence="5">1.3.1.106</ecNumber>
    </submittedName>
</protein>
<sequence>MEHLDVGHVLVLGGTTEARALAQELVDLPGVRLTTSLPVSRDVPVDPPGEVHRGGFGGPTGLAAWLAAHDVRVVVDATSPFAGRITAAAVQACAAADVPLVVLERPAWVPQPGDDWRPVADLAAAAAVLATGPWDRALVAAGARDLGPLARLERPRMVLRVPRLPEPPLPPGCEVVLRRRAADVDGERSVLRERRVDVVVTTDSGGPGGAAVLVAARELGLPVVVVQRPAPPSRPGGGPTPRAASAAEASAWVQEALSAAAASPGPPGSSPRGPRA</sequence>
<feature type="region of interest" description="Disordered" evidence="4">
    <location>
        <begin position="228"/>
        <end position="276"/>
    </location>
</feature>
<dbReference type="InterPro" id="IPR003723">
    <property type="entry name" value="Precorrin-6x_reduct"/>
</dbReference>
<evidence type="ECO:0000256" key="3">
    <source>
        <dbReference type="ARBA" id="ARBA00023002"/>
    </source>
</evidence>
<name>A0ABU8RLS6_9ACTN</name>
<accession>A0ABU8RLS6</accession>
<evidence type="ECO:0000256" key="4">
    <source>
        <dbReference type="SAM" id="MobiDB-lite"/>
    </source>
</evidence>
<evidence type="ECO:0000256" key="2">
    <source>
        <dbReference type="ARBA" id="ARBA00022573"/>
    </source>
</evidence>
<keyword evidence="3 5" id="KW-0560">Oxidoreductase</keyword>
<dbReference type="PANTHER" id="PTHR36925">
    <property type="entry name" value="COBALT-PRECORRIN-6A REDUCTASE"/>
    <property type="match status" value="1"/>
</dbReference>
<comment type="caution">
    <text evidence="5">The sequence shown here is derived from an EMBL/GenBank/DDBJ whole genome shotgun (WGS) entry which is preliminary data.</text>
</comment>